<evidence type="ECO:0000256" key="3">
    <source>
        <dbReference type="ARBA" id="ARBA00022475"/>
    </source>
</evidence>
<dbReference type="PANTHER" id="PTHR33452">
    <property type="entry name" value="OXIDOREDUCTASE CATD-RELATED"/>
    <property type="match status" value="1"/>
</dbReference>
<feature type="transmembrane region" description="Helical" evidence="7">
    <location>
        <begin position="54"/>
        <end position="72"/>
    </location>
</feature>
<dbReference type="GO" id="GO:0005886">
    <property type="term" value="C:plasma membrane"/>
    <property type="evidence" value="ECO:0007669"/>
    <property type="project" value="UniProtKB-SubCell"/>
</dbReference>
<evidence type="ECO:0000256" key="6">
    <source>
        <dbReference type="ARBA" id="ARBA00023136"/>
    </source>
</evidence>
<evidence type="ECO:0000256" key="7">
    <source>
        <dbReference type="SAM" id="Phobius"/>
    </source>
</evidence>
<feature type="transmembrane region" description="Helical" evidence="7">
    <location>
        <begin position="21"/>
        <end position="42"/>
    </location>
</feature>
<dbReference type="PANTHER" id="PTHR33452:SF1">
    <property type="entry name" value="INNER MEMBRANE PROTEIN YPHA-RELATED"/>
    <property type="match status" value="1"/>
</dbReference>
<feature type="transmembrane region" description="Helical" evidence="7">
    <location>
        <begin position="114"/>
        <end position="133"/>
    </location>
</feature>
<evidence type="ECO:0000256" key="1">
    <source>
        <dbReference type="ARBA" id="ARBA00004651"/>
    </source>
</evidence>
<sequence>MVNWFNRVMDRPDLGKLILRLAFSIMMIFHGWHKLIGGIDYIQGLLTQHGLPGFIGYGVFLGELVAPLLIILGIFTRPAALVFSFTMLAAYLLIDPGKALMLTKVGAWGAEDMAVYFFAGLAITFLGSGRYSVMKDPNWR</sequence>
<organism evidence="8 9">
    <name type="scientific">Serratia fonticola</name>
    <dbReference type="NCBI Taxonomy" id="47917"/>
    <lineage>
        <taxon>Bacteria</taxon>
        <taxon>Pseudomonadati</taxon>
        <taxon>Pseudomonadota</taxon>
        <taxon>Gammaproteobacteria</taxon>
        <taxon>Enterobacterales</taxon>
        <taxon>Yersiniaceae</taxon>
        <taxon>Serratia</taxon>
    </lineage>
</organism>
<evidence type="ECO:0000313" key="8">
    <source>
        <dbReference type="EMBL" id="VEI70242.1"/>
    </source>
</evidence>
<keyword evidence="4 7" id="KW-0812">Transmembrane</keyword>
<dbReference type="AlphaFoldDB" id="A0A448SRD0"/>
<comment type="subcellular location">
    <subcellularLocation>
        <location evidence="1">Cell membrane</location>
        <topology evidence="1">Multi-pass membrane protein</topology>
    </subcellularLocation>
</comment>
<evidence type="ECO:0000313" key="9">
    <source>
        <dbReference type="Proteomes" id="UP000270487"/>
    </source>
</evidence>
<keyword evidence="5 7" id="KW-1133">Transmembrane helix</keyword>
<dbReference type="Pfam" id="PF07681">
    <property type="entry name" value="DoxX"/>
    <property type="match status" value="1"/>
</dbReference>
<dbReference type="InterPro" id="IPR032808">
    <property type="entry name" value="DoxX"/>
</dbReference>
<proteinExistence type="inferred from homology"/>
<evidence type="ECO:0000256" key="4">
    <source>
        <dbReference type="ARBA" id="ARBA00022692"/>
    </source>
</evidence>
<dbReference type="Proteomes" id="UP000270487">
    <property type="component" value="Chromosome"/>
</dbReference>
<dbReference type="EMBL" id="LR134492">
    <property type="protein sequence ID" value="VEI70242.1"/>
    <property type="molecule type" value="Genomic_DNA"/>
</dbReference>
<keyword evidence="3" id="KW-1003">Cell membrane</keyword>
<protein>
    <submittedName>
        <fullName evidence="8">DoxX</fullName>
    </submittedName>
</protein>
<dbReference type="InterPro" id="IPR051907">
    <property type="entry name" value="DoxX-like_oxidoreductase"/>
</dbReference>
<accession>A0A448SRD0</accession>
<gene>
    <name evidence="8" type="ORF">NCTC13193_02934</name>
</gene>
<evidence type="ECO:0000256" key="2">
    <source>
        <dbReference type="ARBA" id="ARBA00006679"/>
    </source>
</evidence>
<reference evidence="8 9" key="1">
    <citation type="submission" date="2018-12" db="EMBL/GenBank/DDBJ databases">
        <authorList>
            <consortium name="Pathogen Informatics"/>
        </authorList>
    </citation>
    <scope>NUCLEOTIDE SEQUENCE [LARGE SCALE GENOMIC DNA]</scope>
    <source>
        <strain evidence="8 9">NCTC13193</strain>
    </source>
</reference>
<comment type="similarity">
    <text evidence="2">Belongs to the DoxX family.</text>
</comment>
<keyword evidence="6 7" id="KW-0472">Membrane</keyword>
<feature type="transmembrane region" description="Helical" evidence="7">
    <location>
        <begin position="79"/>
        <end position="94"/>
    </location>
</feature>
<evidence type="ECO:0000256" key="5">
    <source>
        <dbReference type="ARBA" id="ARBA00022989"/>
    </source>
</evidence>
<name>A0A448SRD0_SERFO</name>